<dbReference type="PANTHER" id="PTHR10579">
    <property type="entry name" value="CALCIUM-ACTIVATED CHLORIDE CHANNEL REGULATOR"/>
    <property type="match status" value="1"/>
</dbReference>
<dbReference type="EMBL" id="QSOI01000012">
    <property type="protein sequence ID" value="RGI83563.1"/>
    <property type="molecule type" value="Genomic_DNA"/>
</dbReference>
<gene>
    <name evidence="4" type="ORF">DXD10_12455</name>
    <name evidence="3" type="ORF">DXD84_10240</name>
</gene>
<dbReference type="InterPro" id="IPR051266">
    <property type="entry name" value="CLCR"/>
</dbReference>
<proteinExistence type="predicted"/>
<dbReference type="InterPro" id="IPR026870">
    <property type="entry name" value="Zinc_ribbon_dom"/>
</dbReference>
<comment type="caution">
    <text evidence="3">The sequence shown here is derived from an EMBL/GenBank/DDBJ whole genome shotgun (WGS) entry which is preliminary data.</text>
</comment>
<dbReference type="SUPFAM" id="SSF53300">
    <property type="entry name" value="vWA-like"/>
    <property type="match status" value="1"/>
</dbReference>
<dbReference type="InterPro" id="IPR036465">
    <property type="entry name" value="vWFA_dom_sf"/>
</dbReference>
<name>A0A3E4F3P4_9FIRM</name>
<dbReference type="Pfam" id="PF13240">
    <property type="entry name" value="Zn_Ribbon_1"/>
    <property type="match status" value="1"/>
</dbReference>
<evidence type="ECO:0000259" key="2">
    <source>
        <dbReference type="PROSITE" id="PS50234"/>
    </source>
</evidence>
<dbReference type="RefSeq" id="WP_117495379.1">
    <property type="nucleotide sequence ID" value="NZ_QSOK01000013.1"/>
</dbReference>
<dbReference type="CDD" id="cd00198">
    <property type="entry name" value="vWFA"/>
    <property type="match status" value="1"/>
</dbReference>
<dbReference type="InterPro" id="IPR054528">
    <property type="entry name" value="TcaA_5th"/>
</dbReference>
<evidence type="ECO:0000313" key="6">
    <source>
        <dbReference type="Proteomes" id="UP000261208"/>
    </source>
</evidence>
<keyword evidence="1" id="KW-0812">Transmembrane</keyword>
<accession>A0A3E4F3P4</accession>
<organism evidence="3 5">
    <name type="scientific">Dorea formicigenerans</name>
    <dbReference type="NCBI Taxonomy" id="39486"/>
    <lineage>
        <taxon>Bacteria</taxon>
        <taxon>Bacillati</taxon>
        <taxon>Bacillota</taxon>
        <taxon>Clostridia</taxon>
        <taxon>Lachnospirales</taxon>
        <taxon>Lachnospiraceae</taxon>
        <taxon>Dorea</taxon>
    </lineage>
</organism>
<dbReference type="PROSITE" id="PS50234">
    <property type="entry name" value="VWFA"/>
    <property type="match status" value="1"/>
</dbReference>
<keyword evidence="1" id="KW-0472">Membrane</keyword>
<dbReference type="Gene3D" id="3.40.50.410">
    <property type="entry name" value="von Willebrand factor, type A domain"/>
    <property type="match status" value="1"/>
</dbReference>
<dbReference type="Proteomes" id="UP000261208">
    <property type="component" value="Unassembled WGS sequence"/>
</dbReference>
<protein>
    <submittedName>
        <fullName evidence="3">VWA domain-containing protein</fullName>
    </submittedName>
</protein>
<dbReference type="EMBL" id="QSQQ01000017">
    <property type="protein sequence ID" value="RGK46140.1"/>
    <property type="molecule type" value="Genomic_DNA"/>
</dbReference>
<sequence length="685" mass="77125">MVKYELKKEETKMFCEKCGKKLEDGVKFCPSCGNRVEIPENQTDTVHEQPEKSKKSRKKSKLPLVLIAVLTIILIVGGILYGTVGLNLQKDKLAVKIKKAGIPQYTEEMNEIVDEWDDFGIFSISDKRNDLHKLKKVVNYLDEYNTAVDEYKSMNKEKEQYALDEDSYKEYENALYDCSDAIEQKNPESLINAVEIAKETLKDLKKADDSYVEDQVKMYEGLDLKDAGDDVVSGYKKNLKEIQDLTGKGKKDYKAIKEAFSKMDQIVYQYIEPKNQAVVSIQQIDASEFPTVKLYMSIKDKTTGSVIENLDDAFFYINKQDANAKYVKQVVKSANQLNEKEALKVDMVADVSGSMDGSPLNEAKQVMSDFVGTVQFDAGDLVELTSFSTGVCLEQEFSDDAATLTNDINNLVTGDMTSLYDALYTAVERVAAQNGARCVIAFTDGNDNYSNCTKEDVVNVANRYHVPVFIIGIGSIDYADVNDIATQTGGMYYNVSDVTSMDKIYEEIYQMEKQLYLVEFEDNTGATVGDTANIQAGYHSIDYGGECEYTYTPNVLMSAQSRDIYTDGPQAAVEGYLKNFDSAMNKSDFSLISGYLKNGSPIYTEQEKYVLRDITERLDSYELTDVSYADANNCVISTRETYYVQVKGKPLQLMTQECKYNVENQGDKWQLTSFADIKVVSRIKQ</sequence>
<keyword evidence="1" id="KW-1133">Transmembrane helix</keyword>
<reference evidence="5 6" key="1">
    <citation type="submission" date="2018-08" db="EMBL/GenBank/DDBJ databases">
        <title>A genome reference for cultivated species of the human gut microbiota.</title>
        <authorList>
            <person name="Zou Y."/>
            <person name="Xue W."/>
            <person name="Luo G."/>
        </authorList>
    </citation>
    <scope>NUCLEOTIDE SEQUENCE [LARGE SCALE GENOMIC DNA]</scope>
    <source>
        <strain evidence="4 6">TF11-11</strain>
        <strain evidence="3 5">TM09-19AC</strain>
    </source>
</reference>
<evidence type="ECO:0000313" key="3">
    <source>
        <dbReference type="EMBL" id="RGI83563.1"/>
    </source>
</evidence>
<dbReference type="InterPro" id="IPR002035">
    <property type="entry name" value="VWF_A"/>
</dbReference>
<evidence type="ECO:0000256" key="1">
    <source>
        <dbReference type="SAM" id="Phobius"/>
    </source>
</evidence>
<evidence type="ECO:0000313" key="4">
    <source>
        <dbReference type="EMBL" id="RGK46140.1"/>
    </source>
</evidence>
<dbReference type="SMART" id="SM00327">
    <property type="entry name" value="VWA"/>
    <property type="match status" value="1"/>
</dbReference>
<evidence type="ECO:0000313" key="5">
    <source>
        <dbReference type="Proteomes" id="UP000260664"/>
    </source>
</evidence>
<dbReference type="Pfam" id="PF00092">
    <property type="entry name" value="VWA"/>
    <property type="match status" value="1"/>
</dbReference>
<dbReference type="Pfam" id="PF22819">
    <property type="entry name" value="TcaA_5th"/>
    <property type="match status" value="1"/>
</dbReference>
<feature type="transmembrane region" description="Helical" evidence="1">
    <location>
        <begin position="62"/>
        <end position="84"/>
    </location>
</feature>
<dbReference type="AlphaFoldDB" id="A0A3E4F3P4"/>
<feature type="domain" description="VWFA" evidence="2">
    <location>
        <begin position="344"/>
        <end position="508"/>
    </location>
</feature>
<dbReference type="Proteomes" id="UP000260664">
    <property type="component" value="Unassembled WGS sequence"/>
</dbReference>
<dbReference type="PANTHER" id="PTHR10579:SF43">
    <property type="entry name" value="ZINC FINGER (C3HC4-TYPE RING FINGER) FAMILY PROTEIN"/>
    <property type="match status" value="1"/>
</dbReference>